<dbReference type="Pfam" id="PF05016">
    <property type="entry name" value="ParE_toxin"/>
    <property type="match status" value="1"/>
</dbReference>
<sequence length="101" mass="11850">MPVTHPVNFTPAARYELLDAQDWYENEVEGLGQRFRAEVSTAVERIQANPHQFPLVYRNVRRAVLRRFPYLLMFLIEPDDSLTVVACFHGSRNPVRWHGRL</sequence>
<protein>
    <submittedName>
        <fullName evidence="2">Plasmid stabilization system protein, RelE/ParE family</fullName>
    </submittedName>
</protein>
<gene>
    <name evidence="2" type="ordered locus">ACP_0051</name>
</gene>
<dbReference type="InParanoid" id="C1F807"/>
<evidence type="ECO:0000313" key="2">
    <source>
        <dbReference type="EMBL" id="ACO33230.1"/>
    </source>
</evidence>
<dbReference type="KEGG" id="aca:ACP_0051"/>
<dbReference type="HOGENOM" id="CLU_147162_7_0_0"/>
<dbReference type="Gene3D" id="3.30.2310.20">
    <property type="entry name" value="RelE-like"/>
    <property type="match status" value="1"/>
</dbReference>
<reference evidence="2 3" key="1">
    <citation type="journal article" date="2009" name="Appl. Environ. Microbiol.">
        <title>Three genomes from the phylum Acidobacteria provide insight into the lifestyles of these microorganisms in soils.</title>
        <authorList>
            <person name="Ward N.L."/>
            <person name="Challacombe J.F."/>
            <person name="Janssen P.H."/>
            <person name="Henrissat B."/>
            <person name="Coutinho P.M."/>
            <person name="Wu M."/>
            <person name="Xie G."/>
            <person name="Haft D.H."/>
            <person name="Sait M."/>
            <person name="Badger J."/>
            <person name="Barabote R.D."/>
            <person name="Bradley B."/>
            <person name="Brettin T.S."/>
            <person name="Brinkac L.M."/>
            <person name="Bruce D."/>
            <person name="Creasy T."/>
            <person name="Daugherty S.C."/>
            <person name="Davidsen T.M."/>
            <person name="DeBoy R.T."/>
            <person name="Detter J.C."/>
            <person name="Dodson R.J."/>
            <person name="Durkin A.S."/>
            <person name="Ganapathy A."/>
            <person name="Gwinn-Giglio M."/>
            <person name="Han C.S."/>
            <person name="Khouri H."/>
            <person name="Kiss H."/>
            <person name="Kothari S.P."/>
            <person name="Madupu R."/>
            <person name="Nelson K.E."/>
            <person name="Nelson W.C."/>
            <person name="Paulsen I."/>
            <person name="Penn K."/>
            <person name="Ren Q."/>
            <person name="Rosovitz M.J."/>
            <person name="Selengut J.D."/>
            <person name="Shrivastava S."/>
            <person name="Sullivan S.A."/>
            <person name="Tapia R."/>
            <person name="Thompson L.S."/>
            <person name="Watkins K.L."/>
            <person name="Yang Q."/>
            <person name="Yu C."/>
            <person name="Zafar N."/>
            <person name="Zhou L."/>
            <person name="Kuske C.R."/>
        </authorList>
    </citation>
    <scope>NUCLEOTIDE SEQUENCE [LARGE SCALE GENOMIC DNA]</scope>
    <source>
        <strain evidence="3">ATCC 51196 / DSM 11244 / BCRC 80197 / JCM 7670 / NBRC 15755 / NCIMB 13165 / 161</strain>
    </source>
</reference>
<dbReference type="STRING" id="240015.ACP_0051"/>
<organism evidence="2 3">
    <name type="scientific">Acidobacterium capsulatum (strain ATCC 51196 / DSM 11244 / BCRC 80197 / JCM 7670 / NBRC 15755 / NCIMB 13165 / 161)</name>
    <dbReference type="NCBI Taxonomy" id="240015"/>
    <lineage>
        <taxon>Bacteria</taxon>
        <taxon>Pseudomonadati</taxon>
        <taxon>Acidobacteriota</taxon>
        <taxon>Terriglobia</taxon>
        <taxon>Terriglobales</taxon>
        <taxon>Acidobacteriaceae</taxon>
        <taxon>Acidobacterium</taxon>
    </lineage>
</organism>
<dbReference type="OrthoDB" id="9809155at2"/>
<evidence type="ECO:0000313" key="3">
    <source>
        <dbReference type="Proteomes" id="UP000002207"/>
    </source>
</evidence>
<dbReference type="Proteomes" id="UP000002207">
    <property type="component" value="Chromosome"/>
</dbReference>
<name>C1F807_ACIC5</name>
<proteinExistence type="predicted"/>
<dbReference type="RefSeq" id="WP_012680461.1">
    <property type="nucleotide sequence ID" value="NC_012483.1"/>
</dbReference>
<dbReference type="AlphaFoldDB" id="C1F807"/>
<dbReference type="InterPro" id="IPR035093">
    <property type="entry name" value="RelE/ParE_toxin_dom_sf"/>
</dbReference>
<accession>C1F807</accession>
<dbReference type="EMBL" id="CP001472">
    <property type="protein sequence ID" value="ACO33230.1"/>
    <property type="molecule type" value="Genomic_DNA"/>
</dbReference>
<keyword evidence="3" id="KW-1185">Reference proteome</keyword>
<dbReference type="InterPro" id="IPR007712">
    <property type="entry name" value="RelE/ParE_toxin"/>
</dbReference>
<keyword evidence="1" id="KW-1277">Toxin-antitoxin system</keyword>
<evidence type="ECO:0000256" key="1">
    <source>
        <dbReference type="ARBA" id="ARBA00022649"/>
    </source>
</evidence>
<dbReference type="eggNOG" id="COG3668">
    <property type="taxonomic scope" value="Bacteria"/>
</dbReference>